<dbReference type="NCBIfam" id="TIGR00229">
    <property type="entry name" value="sensory_box"/>
    <property type="match status" value="2"/>
</dbReference>
<dbReference type="SMART" id="SM00091">
    <property type="entry name" value="PAS"/>
    <property type="match status" value="2"/>
</dbReference>
<organism evidence="5 6">
    <name type="scientific">Stappia indica</name>
    <dbReference type="NCBI Taxonomy" id="538381"/>
    <lineage>
        <taxon>Bacteria</taxon>
        <taxon>Pseudomonadati</taxon>
        <taxon>Pseudomonadota</taxon>
        <taxon>Alphaproteobacteria</taxon>
        <taxon>Hyphomicrobiales</taxon>
        <taxon>Stappiaceae</taxon>
        <taxon>Stappia</taxon>
    </lineage>
</organism>
<dbReference type="PROSITE" id="PS50112">
    <property type="entry name" value="PAS"/>
    <property type="match status" value="1"/>
</dbReference>
<evidence type="ECO:0000313" key="6">
    <source>
        <dbReference type="Proteomes" id="UP000219331"/>
    </source>
</evidence>
<feature type="domain" description="Methyl-accepting transducer" evidence="2">
    <location>
        <begin position="256"/>
        <end position="478"/>
    </location>
</feature>
<name>A0A285TM10_9HYPH</name>
<dbReference type="PROSITE" id="PS50113">
    <property type="entry name" value="PAC"/>
    <property type="match status" value="2"/>
</dbReference>
<dbReference type="Proteomes" id="UP000219331">
    <property type="component" value="Unassembled WGS sequence"/>
</dbReference>
<dbReference type="SMART" id="SM00283">
    <property type="entry name" value="MA"/>
    <property type="match status" value="1"/>
</dbReference>
<evidence type="ECO:0000256" key="1">
    <source>
        <dbReference type="PROSITE-ProRule" id="PRU00284"/>
    </source>
</evidence>
<dbReference type="RefSeq" id="WP_097176265.1">
    <property type="nucleotide sequence ID" value="NZ_OBML01000013.1"/>
</dbReference>
<evidence type="ECO:0000259" key="4">
    <source>
        <dbReference type="PROSITE" id="PS50113"/>
    </source>
</evidence>
<evidence type="ECO:0000313" key="5">
    <source>
        <dbReference type="EMBL" id="SOC23649.1"/>
    </source>
</evidence>
<dbReference type="SUPFAM" id="SSF58104">
    <property type="entry name" value="Methyl-accepting chemotaxis protein (MCP) signaling domain"/>
    <property type="match status" value="1"/>
</dbReference>
<feature type="domain" description="PAC" evidence="4">
    <location>
        <begin position="206"/>
        <end position="258"/>
    </location>
</feature>
<evidence type="ECO:0000259" key="2">
    <source>
        <dbReference type="PROSITE" id="PS50111"/>
    </source>
</evidence>
<feature type="domain" description="PAC" evidence="4">
    <location>
        <begin position="84"/>
        <end position="136"/>
    </location>
</feature>
<dbReference type="InterPro" id="IPR050903">
    <property type="entry name" value="Bact_Chemotaxis_MeTrfase"/>
</dbReference>
<reference evidence="5 6" key="1">
    <citation type="submission" date="2017-08" db="EMBL/GenBank/DDBJ databases">
        <authorList>
            <person name="de Groot N.N."/>
        </authorList>
    </citation>
    <scope>NUCLEOTIDE SEQUENCE [LARGE SCALE GENOMIC DNA]</scope>
    <source>
        <strain evidence="5 6">USBA 352</strain>
    </source>
</reference>
<dbReference type="GO" id="GO:0006935">
    <property type="term" value="P:chemotaxis"/>
    <property type="evidence" value="ECO:0007669"/>
    <property type="project" value="InterPro"/>
</dbReference>
<dbReference type="PANTHER" id="PTHR24422:SF10">
    <property type="entry name" value="CHEMOTAXIS PROTEIN METHYLTRANSFERASE 2"/>
    <property type="match status" value="1"/>
</dbReference>
<dbReference type="Pfam" id="PF00015">
    <property type="entry name" value="MCPsignal"/>
    <property type="match status" value="1"/>
</dbReference>
<feature type="domain" description="PAS" evidence="3">
    <location>
        <begin position="145"/>
        <end position="177"/>
    </location>
</feature>
<dbReference type="Gene3D" id="1.10.287.950">
    <property type="entry name" value="Methyl-accepting chemotaxis protein"/>
    <property type="match status" value="1"/>
</dbReference>
<gene>
    <name evidence="5" type="ORF">SAMN05421512_11323</name>
</gene>
<dbReference type="InterPro" id="IPR000700">
    <property type="entry name" value="PAS-assoc_C"/>
</dbReference>
<keyword evidence="6" id="KW-1185">Reference proteome</keyword>
<dbReference type="SMART" id="SM00086">
    <property type="entry name" value="PAC"/>
    <property type="match status" value="2"/>
</dbReference>
<evidence type="ECO:0000259" key="3">
    <source>
        <dbReference type="PROSITE" id="PS50112"/>
    </source>
</evidence>
<dbReference type="AlphaFoldDB" id="A0A285TM10"/>
<dbReference type="GO" id="GO:0016020">
    <property type="term" value="C:membrane"/>
    <property type="evidence" value="ECO:0007669"/>
    <property type="project" value="InterPro"/>
</dbReference>
<sequence>MFFSGRRRQSDCDAIASALDRSQARIEFSPDGTVLDANRNFLTALGYSLEEIRGRHHAMFVGKAMADSADYKAFWERLRRGEFQAGQFKRYAKDGSEVWIEASYNPVLDGKGRVYKIVKFASDVTARTREHAEMKGQVAAIGKVSAVIAFDLDGNILDANENFLSTVGYGLDEIRGKHHRMFVDAAYARSPEYREFWAGLRRGEFQAGQFRRFGKGGKEVWIEASYNPILTPDGVPYKVVKFATDISAQMQLLANLRKMIDENFSEVESALSKSDQRAETVAGAVGKTSENVQMLASSAEELASSIAEISQNMSRSRVATESAASHAREAEAATGKLVGAATAMGGIVSLIQDIAGQINLLALNATIESARAGEAGRGFAVVASEVKNLAGEAAKATDQITREIDGVQAITDDVASMLENIRSAVDTLFAQVAAAASAVEEQSVVTSGMSQSMHEVAGAVGDISSSITDIGAAVTQIDSAFKRTREAATVLAR</sequence>
<dbReference type="STRING" id="538381.GCA_001696535_00507"/>
<dbReference type="Gene3D" id="3.30.450.20">
    <property type="entry name" value="PAS domain"/>
    <property type="match status" value="2"/>
</dbReference>
<proteinExistence type="predicted"/>
<dbReference type="GO" id="GO:0004888">
    <property type="term" value="F:transmembrane signaling receptor activity"/>
    <property type="evidence" value="ECO:0007669"/>
    <property type="project" value="InterPro"/>
</dbReference>
<protein>
    <submittedName>
        <fullName evidence="5">Methyl-accepting chemotaxis sensory transducer with Pas/Pac sensor</fullName>
    </submittedName>
</protein>
<dbReference type="InterPro" id="IPR013655">
    <property type="entry name" value="PAS_fold_3"/>
</dbReference>
<dbReference type="InterPro" id="IPR035965">
    <property type="entry name" value="PAS-like_dom_sf"/>
</dbReference>
<dbReference type="EMBL" id="OBML01000013">
    <property type="protein sequence ID" value="SOC23649.1"/>
    <property type="molecule type" value="Genomic_DNA"/>
</dbReference>
<dbReference type="Pfam" id="PF08447">
    <property type="entry name" value="PAS_3"/>
    <property type="match status" value="2"/>
</dbReference>
<dbReference type="PRINTS" id="PR00260">
    <property type="entry name" value="CHEMTRNSDUCR"/>
</dbReference>
<dbReference type="GO" id="GO:0007165">
    <property type="term" value="P:signal transduction"/>
    <property type="evidence" value="ECO:0007669"/>
    <property type="project" value="UniProtKB-KW"/>
</dbReference>
<dbReference type="OrthoDB" id="9765776at2"/>
<dbReference type="InterPro" id="IPR001610">
    <property type="entry name" value="PAC"/>
</dbReference>
<dbReference type="PANTHER" id="PTHR24422">
    <property type="entry name" value="CHEMOTAXIS PROTEIN METHYLTRANSFERASE"/>
    <property type="match status" value="1"/>
</dbReference>
<dbReference type="PROSITE" id="PS50111">
    <property type="entry name" value="CHEMOTAXIS_TRANSDUC_2"/>
    <property type="match status" value="1"/>
</dbReference>
<accession>A0A285TM10</accession>
<dbReference type="InterPro" id="IPR004090">
    <property type="entry name" value="Chemotax_Me-accpt_rcpt"/>
</dbReference>
<keyword evidence="1" id="KW-0807">Transducer</keyword>
<dbReference type="SUPFAM" id="SSF55785">
    <property type="entry name" value="PYP-like sensor domain (PAS domain)"/>
    <property type="match status" value="2"/>
</dbReference>
<dbReference type="InterPro" id="IPR000014">
    <property type="entry name" value="PAS"/>
</dbReference>
<dbReference type="InterPro" id="IPR004089">
    <property type="entry name" value="MCPsignal_dom"/>
</dbReference>
<dbReference type="CDD" id="cd00130">
    <property type="entry name" value="PAS"/>
    <property type="match status" value="2"/>
</dbReference>